<dbReference type="AlphaFoldDB" id="A0A6V8MMR3"/>
<dbReference type="InterPro" id="IPR021320">
    <property type="entry name" value="DUF2905"/>
</dbReference>
<dbReference type="RefSeq" id="WP_183356076.1">
    <property type="nucleotide sequence ID" value="NZ_BLXX01000013.1"/>
</dbReference>
<evidence type="ECO:0000313" key="3">
    <source>
        <dbReference type="Proteomes" id="UP000556026"/>
    </source>
</evidence>
<sequence length="70" mass="7770">MSSLGKSLIVIGLVIAAVGVLFNFAGKLPWLGRLPGDIYIKRENFTFYFPLATSIIVSVVLSFVLWLLRK</sequence>
<accession>A0A6V8MMR3</accession>
<keyword evidence="1" id="KW-0812">Transmembrane</keyword>
<dbReference type="PANTHER" id="PTHR36443:SF1">
    <property type="entry name" value="BSR5223 PROTEIN"/>
    <property type="match status" value="1"/>
</dbReference>
<evidence type="ECO:0000313" key="2">
    <source>
        <dbReference type="EMBL" id="GFO61280.1"/>
    </source>
</evidence>
<keyword evidence="1" id="KW-0472">Membrane</keyword>
<dbReference type="Pfam" id="PF11146">
    <property type="entry name" value="DUF2905"/>
    <property type="match status" value="1"/>
</dbReference>
<dbReference type="EMBL" id="BLXX01000013">
    <property type="protein sequence ID" value="GFO61280.1"/>
    <property type="molecule type" value="Genomic_DNA"/>
</dbReference>
<feature type="transmembrane region" description="Helical" evidence="1">
    <location>
        <begin position="45"/>
        <end position="68"/>
    </location>
</feature>
<evidence type="ECO:0000256" key="1">
    <source>
        <dbReference type="SAM" id="Phobius"/>
    </source>
</evidence>
<dbReference type="Proteomes" id="UP000556026">
    <property type="component" value="Unassembled WGS sequence"/>
</dbReference>
<reference evidence="3" key="1">
    <citation type="submission" date="2020-06" db="EMBL/GenBank/DDBJ databases">
        <title>Draft genomic sequence of Geomonas sp. Red330.</title>
        <authorList>
            <person name="Itoh H."/>
            <person name="Zhenxing X."/>
            <person name="Ushijima N."/>
            <person name="Masuda Y."/>
            <person name="Shiratori Y."/>
            <person name="Senoo K."/>
        </authorList>
    </citation>
    <scope>NUCLEOTIDE SEQUENCE [LARGE SCALE GENOMIC DNA]</scope>
    <source>
        <strain evidence="3">Red330</strain>
    </source>
</reference>
<proteinExistence type="predicted"/>
<evidence type="ECO:0008006" key="4">
    <source>
        <dbReference type="Google" id="ProtNLM"/>
    </source>
</evidence>
<keyword evidence="3" id="KW-1185">Reference proteome</keyword>
<feature type="transmembrane region" description="Helical" evidence="1">
    <location>
        <begin position="7"/>
        <end position="25"/>
    </location>
</feature>
<name>A0A6V8MMR3_9BACT</name>
<dbReference type="PANTHER" id="PTHR36443">
    <property type="entry name" value="BSR5223 PROTEIN"/>
    <property type="match status" value="1"/>
</dbReference>
<keyword evidence="1" id="KW-1133">Transmembrane helix</keyword>
<comment type="caution">
    <text evidence="2">The sequence shown here is derived from an EMBL/GenBank/DDBJ whole genome shotgun (WGS) entry which is preliminary data.</text>
</comment>
<gene>
    <name evidence="2" type="ORF">GMST_36050</name>
</gene>
<organism evidence="2 3">
    <name type="scientific">Geomonas silvestris</name>
    <dbReference type="NCBI Taxonomy" id="2740184"/>
    <lineage>
        <taxon>Bacteria</taxon>
        <taxon>Pseudomonadati</taxon>
        <taxon>Thermodesulfobacteriota</taxon>
        <taxon>Desulfuromonadia</taxon>
        <taxon>Geobacterales</taxon>
        <taxon>Geobacteraceae</taxon>
        <taxon>Geomonas</taxon>
    </lineage>
</organism>
<protein>
    <recommendedName>
        <fullName evidence="4">DUF2905 domain-containing protein</fullName>
    </recommendedName>
</protein>